<dbReference type="GO" id="GO:0003989">
    <property type="term" value="F:acetyl-CoA carboxylase activity"/>
    <property type="evidence" value="ECO:0007669"/>
    <property type="project" value="InterPro"/>
</dbReference>
<dbReference type="PROSITE" id="PS50968">
    <property type="entry name" value="BIOTINYL_LIPOYL"/>
    <property type="match status" value="1"/>
</dbReference>
<evidence type="ECO:0000256" key="1">
    <source>
        <dbReference type="ARBA" id="ARBA00005194"/>
    </source>
</evidence>
<evidence type="ECO:0000313" key="10">
    <source>
        <dbReference type="EMBL" id="KRK18781.1"/>
    </source>
</evidence>
<evidence type="ECO:0000256" key="4">
    <source>
        <dbReference type="ARBA" id="ARBA00022832"/>
    </source>
</evidence>
<dbReference type="PRINTS" id="PR01071">
    <property type="entry name" value="ACOABIOTINCC"/>
</dbReference>
<dbReference type="InterPro" id="IPR001249">
    <property type="entry name" value="AcCoA_biotinCC"/>
</dbReference>
<comment type="caution">
    <text evidence="10">The sequence shown here is derived from an EMBL/GenBank/DDBJ whole genome shotgun (WGS) entry which is preliminary data.</text>
</comment>
<dbReference type="Pfam" id="PF00364">
    <property type="entry name" value="Biotin_lipoyl"/>
    <property type="match status" value="1"/>
</dbReference>
<dbReference type="eggNOG" id="COG0511">
    <property type="taxonomic scope" value="Bacteria"/>
</dbReference>
<sequence length="134" mass="14566">MTKDEVQQLLQQFDQSSLNEFALKDNNFELHFGKQSGAVVKDDATLPPAATNTDTTTIKAPLVGVVYLAAAPEQPVYKKVGDHVAAGEVICVIEAMKMMNEVKSDVSGTVTAILVENEAMVDFHQPLFEIDPES</sequence>
<dbReference type="AlphaFoldDB" id="A0A0R1FAX9"/>
<dbReference type="InterPro" id="IPR001882">
    <property type="entry name" value="Biotin_BS"/>
</dbReference>
<dbReference type="InterPro" id="IPR000089">
    <property type="entry name" value="Biotin_lipoyl"/>
</dbReference>
<dbReference type="SUPFAM" id="SSF51230">
    <property type="entry name" value="Single hybrid motif"/>
    <property type="match status" value="1"/>
</dbReference>
<feature type="domain" description="Lipoyl-binding" evidence="9">
    <location>
        <begin position="55"/>
        <end position="131"/>
    </location>
</feature>
<accession>A0A0R1FAX9</accession>
<evidence type="ECO:0000256" key="5">
    <source>
        <dbReference type="ARBA" id="ARBA00023098"/>
    </source>
</evidence>
<dbReference type="PATRIC" id="fig|913848.6.peg.2386"/>
<evidence type="ECO:0000256" key="2">
    <source>
        <dbReference type="ARBA" id="ARBA00017562"/>
    </source>
</evidence>
<dbReference type="RefSeq" id="WP_003676797.1">
    <property type="nucleotide sequence ID" value="NZ_AZCN01000008.1"/>
</dbReference>
<protein>
    <recommendedName>
        <fullName evidence="2 8">Biotin carboxyl carrier protein of acetyl-CoA carboxylase</fullName>
    </recommendedName>
</protein>
<keyword evidence="3 8" id="KW-0444">Lipid biosynthesis</keyword>
<dbReference type="InterPro" id="IPR011053">
    <property type="entry name" value="Single_hybrid_motif"/>
</dbReference>
<dbReference type="PROSITE" id="PS00188">
    <property type="entry name" value="BIOTIN"/>
    <property type="match status" value="1"/>
</dbReference>
<keyword evidence="4 8" id="KW-0276">Fatty acid metabolism</keyword>
<keyword evidence="7 8" id="KW-0092">Biotin</keyword>
<dbReference type="EMBL" id="AZCN01000008">
    <property type="protein sequence ID" value="KRK18781.1"/>
    <property type="molecule type" value="Genomic_DNA"/>
</dbReference>
<dbReference type="Gene3D" id="2.40.50.100">
    <property type="match status" value="1"/>
</dbReference>
<evidence type="ECO:0000256" key="3">
    <source>
        <dbReference type="ARBA" id="ARBA00022516"/>
    </source>
</evidence>
<dbReference type="GeneID" id="65915931"/>
<keyword evidence="6 8" id="KW-0275">Fatty acid biosynthesis</keyword>
<dbReference type="CDD" id="cd06850">
    <property type="entry name" value="biotinyl_domain"/>
    <property type="match status" value="1"/>
</dbReference>
<reference evidence="10 11" key="1">
    <citation type="journal article" date="2015" name="Genome Announc.">
        <title>Expanding the biotechnology potential of lactobacilli through comparative genomics of 213 strains and associated genera.</title>
        <authorList>
            <person name="Sun Z."/>
            <person name="Harris H.M."/>
            <person name="McCann A."/>
            <person name="Guo C."/>
            <person name="Argimon S."/>
            <person name="Zhang W."/>
            <person name="Yang X."/>
            <person name="Jeffery I.B."/>
            <person name="Cooney J.C."/>
            <person name="Kagawa T.F."/>
            <person name="Liu W."/>
            <person name="Song Y."/>
            <person name="Salvetti E."/>
            <person name="Wrobel A."/>
            <person name="Rasinkangas P."/>
            <person name="Parkhill J."/>
            <person name="Rea M.C."/>
            <person name="O'Sullivan O."/>
            <person name="Ritari J."/>
            <person name="Douillard F.P."/>
            <person name="Paul Ross R."/>
            <person name="Yang R."/>
            <person name="Briner A.E."/>
            <person name="Felis G.E."/>
            <person name="de Vos W.M."/>
            <person name="Barrangou R."/>
            <person name="Klaenhammer T.R."/>
            <person name="Caufield P.W."/>
            <person name="Cui Y."/>
            <person name="Zhang H."/>
            <person name="O'Toole P.W."/>
        </authorList>
    </citation>
    <scope>NUCLEOTIDE SEQUENCE [LARGE SCALE GENOMIC DNA]</scope>
    <source>
        <strain evidence="10 11">DSM 20001</strain>
    </source>
</reference>
<dbReference type="GO" id="GO:0006633">
    <property type="term" value="P:fatty acid biosynthetic process"/>
    <property type="evidence" value="ECO:0007669"/>
    <property type="project" value="UniProtKB-UniPathway"/>
</dbReference>
<dbReference type="Proteomes" id="UP000051181">
    <property type="component" value="Unassembled WGS sequence"/>
</dbReference>
<dbReference type="InterPro" id="IPR050709">
    <property type="entry name" value="Biotin_Carboxyl_Carrier/Decarb"/>
</dbReference>
<dbReference type="UniPathway" id="UPA00094"/>
<organism evidence="10 11">
    <name type="scientific">Loigolactobacillus coryniformis subsp. coryniformis KCTC 3167 = DSM 20001</name>
    <dbReference type="NCBI Taxonomy" id="913848"/>
    <lineage>
        <taxon>Bacteria</taxon>
        <taxon>Bacillati</taxon>
        <taxon>Bacillota</taxon>
        <taxon>Bacilli</taxon>
        <taxon>Lactobacillales</taxon>
        <taxon>Lactobacillaceae</taxon>
        <taxon>Loigolactobacillus</taxon>
    </lineage>
</organism>
<comment type="function">
    <text evidence="8">This protein is a component of the acetyl coenzyme A carboxylase complex; first, biotin carboxylase catalyzes the carboxylation of the carrier protein and then the transcarboxylase transfers the carboxyl group to form malonyl-CoA.</text>
</comment>
<dbReference type="FunFam" id="2.40.50.100:FF:000003">
    <property type="entry name" value="Acetyl-CoA carboxylase biotin carboxyl carrier protein"/>
    <property type="match status" value="1"/>
</dbReference>
<dbReference type="GO" id="GO:0009317">
    <property type="term" value="C:acetyl-CoA carboxylase complex"/>
    <property type="evidence" value="ECO:0007669"/>
    <property type="project" value="InterPro"/>
</dbReference>
<evidence type="ECO:0000259" key="9">
    <source>
        <dbReference type="PROSITE" id="PS50968"/>
    </source>
</evidence>
<evidence type="ECO:0000313" key="11">
    <source>
        <dbReference type="Proteomes" id="UP000051181"/>
    </source>
</evidence>
<gene>
    <name evidence="10" type="ORF">FD22_GL002336</name>
</gene>
<proteinExistence type="predicted"/>
<evidence type="ECO:0000256" key="7">
    <source>
        <dbReference type="ARBA" id="ARBA00023267"/>
    </source>
</evidence>
<dbReference type="PANTHER" id="PTHR45266:SF3">
    <property type="entry name" value="OXALOACETATE DECARBOXYLASE ALPHA CHAIN"/>
    <property type="match status" value="1"/>
</dbReference>
<name>A0A0R1FAX9_9LACO</name>
<evidence type="ECO:0000256" key="8">
    <source>
        <dbReference type="RuleBase" id="RU364072"/>
    </source>
</evidence>
<keyword evidence="5 8" id="KW-0443">Lipid metabolism</keyword>
<dbReference type="PANTHER" id="PTHR45266">
    <property type="entry name" value="OXALOACETATE DECARBOXYLASE ALPHA CHAIN"/>
    <property type="match status" value="1"/>
</dbReference>
<comment type="pathway">
    <text evidence="1 8">Lipid metabolism; fatty acid biosynthesis.</text>
</comment>
<evidence type="ECO:0000256" key="6">
    <source>
        <dbReference type="ARBA" id="ARBA00023160"/>
    </source>
</evidence>